<dbReference type="SUPFAM" id="SSF140996">
    <property type="entry name" value="Hermes dimerisation domain"/>
    <property type="match status" value="1"/>
</dbReference>
<evidence type="ECO:0000313" key="7">
    <source>
        <dbReference type="Proteomes" id="UP001175211"/>
    </source>
</evidence>
<dbReference type="Proteomes" id="UP001175211">
    <property type="component" value="Unassembled WGS sequence"/>
</dbReference>
<sequence>LEKLAQLWKAAAYAFFAPLPEIEYDSNSRVFHAFQCLNCTCKVTCYPDTADAGSTGALWHHIHKCWGDDVLAAADDAKDLKKSREIVGKELAKSKPKNGSIVMMLKRFGSKIVTYATHSHTKTEVCAESVRWCAESLRPFNLFADHGFKCLMKTGRPQHYIPHPTTVSRDTKTVFAKTCNHISKYLRKLTRMLSFATDAWTSPNHLGICSIDCSLRFRGWDSHKDGT</sequence>
<dbReference type="AlphaFoldDB" id="A0AA39MLK7"/>
<dbReference type="EMBL" id="JAUEPS010000100">
    <property type="protein sequence ID" value="KAK0438184.1"/>
    <property type="molecule type" value="Genomic_DNA"/>
</dbReference>
<keyword evidence="4" id="KW-0862">Zinc</keyword>
<dbReference type="GO" id="GO:0005634">
    <property type="term" value="C:nucleus"/>
    <property type="evidence" value="ECO:0007669"/>
    <property type="project" value="UniProtKB-SubCell"/>
</dbReference>
<evidence type="ECO:0000256" key="3">
    <source>
        <dbReference type="ARBA" id="ARBA00022771"/>
    </source>
</evidence>
<dbReference type="GO" id="GO:0008270">
    <property type="term" value="F:zinc ion binding"/>
    <property type="evidence" value="ECO:0007669"/>
    <property type="project" value="UniProtKB-KW"/>
</dbReference>
<name>A0AA39MLK7_ARMTA</name>
<dbReference type="RefSeq" id="XP_060322864.1">
    <property type="nucleotide sequence ID" value="XM_060468188.1"/>
</dbReference>
<proteinExistence type="predicted"/>
<evidence type="ECO:0000256" key="1">
    <source>
        <dbReference type="ARBA" id="ARBA00004123"/>
    </source>
</evidence>
<dbReference type="PANTHER" id="PTHR46481">
    <property type="entry name" value="ZINC FINGER BED DOMAIN-CONTAINING PROTEIN 4"/>
    <property type="match status" value="1"/>
</dbReference>
<evidence type="ECO:0000256" key="4">
    <source>
        <dbReference type="ARBA" id="ARBA00022833"/>
    </source>
</evidence>
<evidence type="ECO:0000313" key="6">
    <source>
        <dbReference type="EMBL" id="KAK0438184.1"/>
    </source>
</evidence>
<evidence type="ECO:0000256" key="2">
    <source>
        <dbReference type="ARBA" id="ARBA00022723"/>
    </source>
</evidence>
<comment type="caution">
    <text evidence="6">The sequence shown here is derived from an EMBL/GenBank/DDBJ whole genome shotgun (WGS) entry which is preliminary data.</text>
</comment>
<dbReference type="PANTHER" id="PTHR46481:SF10">
    <property type="entry name" value="ZINC FINGER BED DOMAIN-CONTAINING PROTEIN 39"/>
    <property type="match status" value="1"/>
</dbReference>
<organism evidence="6 7">
    <name type="scientific">Armillaria tabescens</name>
    <name type="common">Ringless honey mushroom</name>
    <name type="synonym">Agaricus tabescens</name>
    <dbReference type="NCBI Taxonomy" id="1929756"/>
    <lineage>
        <taxon>Eukaryota</taxon>
        <taxon>Fungi</taxon>
        <taxon>Dikarya</taxon>
        <taxon>Basidiomycota</taxon>
        <taxon>Agaricomycotina</taxon>
        <taxon>Agaricomycetes</taxon>
        <taxon>Agaricomycetidae</taxon>
        <taxon>Agaricales</taxon>
        <taxon>Marasmiineae</taxon>
        <taxon>Physalacriaceae</taxon>
        <taxon>Desarmillaria</taxon>
    </lineage>
</organism>
<keyword evidence="5" id="KW-0539">Nucleus</keyword>
<keyword evidence="2" id="KW-0479">Metal-binding</keyword>
<dbReference type="InterPro" id="IPR052035">
    <property type="entry name" value="ZnF_BED_domain_contain"/>
</dbReference>
<comment type="subcellular location">
    <subcellularLocation>
        <location evidence="1">Nucleus</location>
    </subcellularLocation>
</comment>
<protein>
    <submittedName>
        <fullName evidence="6">Uncharacterized protein</fullName>
    </submittedName>
</protein>
<gene>
    <name evidence="6" type="ORF">EV420DRAFT_1280157</name>
</gene>
<dbReference type="Gene3D" id="1.10.10.1070">
    <property type="entry name" value="Zinc finger, BED domain-containing"/>
    <property type="match status" value="1"/>
</dbReference>
<keyword evidence="7" id="KW-1185">Reference proteome</keyword>
<evidence type="ECO:0000256" key="5">
    <source>
        <dbReference type="ARBA" id="ARBA00023242"/>
    </source>
</evidence>
<feature type="non-terminal residue" evidence="6">
    <location>
        <position position="227"/>
    </location>
</feature>
<accession>A0AA39MLK7</accession>
<dbReference type="GeneID" id="85351736"/>
<reference evidence="6" key="1">
    <citation type="submission" date="2023-06" db="EMBL/GenBank/DDBJ databases">
        <authorList>
            <consortium name="Lawrence Berkeley National Laboratory"/>
            <person name="Ahrendt S."/>
            <person name="Sahu N."/>
            <person name="Indic B."/>
            <person name="Wong-Bajracharya J."/>
            <person name="Merenyi Z."/>
            <person name="Ke H.-M."/>
            <person name="Monk M."/>
            <person name="Kocsube S."/>
            <person name="Drula E."/>
            <person name="Lipzen A."/>
            <person name="Balint B."/>
            <person name="Henrissat B."/>
            <person name="Andreopoulos B."/>
            <person name="Martin F.M."/>
            <person name="Harder C.B."/>
            <person name="Rigling D."/>
            <person name="Ford K.L."/>
            <person name="Foster G.D."/>
            <person name="Pangilinan J."/>
            <person name="Papanicolaou A."/>
            <person name="Barry K."/>
            <person name="LaButti K."/>
            <person name="Viragh M."/>
            <person name="Koriabine M."/>
            <person name="Yan M."/>
            <person name="Riley R."/>
            <person name="Champramary S."/>
            <person name="Plett K.L."/>
            <person name="Tsai I.J."/>
            <person name="Slot J."/>
            <person name="Sipos G."/>
            <person name="Plett J."/>
            <person name="Nagy L.G."/>
            <person name="Grigoriev I.V."/>
        </authorList>
    </citation>
    <scope>NUCLEOTIDE SEQUENCE</scope>
    <source>
        <strain evidence="6">CCBAS 213</strain>
    </source>
</reference>
<keyword evidence="3" id="KW-0863">Zinc-finger</keyword>